<proteinExistence type="inferred from homology"/>
<keyword evidence="5" id="KW-1185">Reference proteome</keyword>
<keyword evidence="2" id="KW-0378">Hydrolase</keyword>
<dbReference type="InterPro" id="IPR051795">
    <property type="entry name" value="Glycosyl_Hydrlase_43"/>
</dbReference>
<evidence type="ECO:0000256" key="1">
    <source>
        <dbReference type="ARBA" id="ARBA00009865"/>
    </source>
</evidence>
<dbReference type="Proteomes" id="UP001519362">
    <property type="component" value="Unassembled WGS sequence"/>
</dbReference>
<accession>A0ABS4ZGZ2</accession>
<evidence type="ECO:0000256" key="3">
    <source>
        <dbReference type="ARBA" id="ARBA00023295"/>
    </source>
</evidence>
<dbReference type="EMBL" id="JAGIOL010000001">
    <property type="protein sequence ID" value="MBP2436550.1"/>
    <property type="molecule type" value="Genomic_DNA"/>
</dbReference>
<dbReference type="InterPro" id="IPR006710">
    <property type="entry name" value="Glyco_hydro_43"/>
</dbReference>
<protein>
    <submittedName>
        <fullName evidence="4">Beta-xylosidase</fullName>
    </submittedName>
</protein>
<sequence length="222" mass="24360">MNHKPILPGFHPDPSVCRVGDEYFLATSTFEYVPGVPIYRSTDLMTWDLVGHAVPDEDEVAAGSGASEASSGIFAPTLRHHDGRFWMTTTSIGRIGEGQLITHADHPAGPWSTPVRVPGTPGIDPDLSWDDEGRCLLTWRGSQPGGIHQVQIDPFTGEPQEEARYLAPEHPSPRPGNRACRFRRTGGWELGRGVPRYSSIRVVSRFSCERARDIPCRGHVGG</sequence>
<evidence type="ECO:0000313" key="4">
    <source>
        <dbReference type="EMBL" id="MBP2436550.1"/>
    </source>
</evidence>
<dbReference type="InterPro" id="IPR023296">
    <property type="entry name" value="Glyco_hydro_beta-prop_sf"/>
</dbReference>
<dbReference type="Gene3D" id="2.115.10.20">
    <property type="entry name" value="Glycosyl hydrolase domain, family 43"/>
    <property type="match status" value="1"/>
</dbReference>
<evidence type="ECO:0000313" key="5">
    <source>
        <dbReference type="Proteomes" id="UP001519362"/>
    </source>
</evidence>
<comment type="similarity">
    <text evidence="1">Belongs to the glycosyl hydrolase 43 family.</text>
</comment>
<comment type="caution">
    <text evidence="4">The sequence shown here is derived from an EMBL/GenBank/DDBJ whole genome shotgun (WGS) entry which is preliminary data.</text>
</comment>
<organism evidence="4 5">
    <name type="scientific">Microbacterium amylolyticum</name>
    <dbReference type="NCBI Taxonomy" id="936337"/>
    <lineage>
        <taxon>Bacteria</taxon>
        <taxon>Bacillati</taxon>
        <taxon>Actinomycetota</taxon>
        <taxon>Actinomycetes</taxon>
        <taxon>Micrococcales</taxon>
        <taxon>Microbacteriaceae</taxon>
        <taxon>Microbacterium</taxon>
    </lineage>
</organism>
<dbReference type="SUPFAM" id="SSF75005">
    <property type="entry name" value="Arabinanase/levansucrase/invertase"/>
    <property type="match status" value="1"/>
</dbReference>
<name>A0ABS4ZGZ2_9MICO</name>
<dbReference type="PANTHER" id="PTHR42812">
    <property type="entry name" value="BETA-XYLOSIDASE"/>
    <property type="match status" value="1"/>
</dbReference>
<gene>
    <name evidence="4" type="ORF">JOF34_001136</name>
</gene>
<keyword evidence="3" id="KW-0326">Glycosidase</keyword>
<dbReference type="Pfam" id="PF04616">
    <property type="entry name" value="Glyco_hydro_43"/>
    <property type="match status" value="1"/>
</dbReference>
<dbReference type="PANTHER" id="PTHR42812:SF12">
    <property type="entry name" value="BETA-XYLOSIDASE-RELATED"/>
    <property type="match status" value="1"/>
</dbReference>
<evidence type="ECO:0000256" key="2">
    <source>
        <dbReference type="ARBA" id="ARBA00022801"/>
    </source>
</evidence>
<reference evidence="4 5" key="1">
    <citation type="submission" date="2021-03" db="EMBL/GenBank/DDBJ databases">
        <title>Sequencing the genomes of 1000 actinobacteria strains.</title>
        <authorList>
            <person name="Klenk H.-P."/>
        </authorList>
    </citation>
    <scope>NUCLEOTIDE SEQUENCE [LARGE SCALE GENOMIC DNA]</scope>
    <source>
        <strain evidence="4 5">DSM 24221</strain>
    </source>
</reference>